<reference evidence="1" key="1">
    <citation type="submission" date="2022-02" db="EMBL/GenBank/DDBJ databases">
        <title>The genetically variable rfb locus in Leptospira is a mobile cassette and a molecular signature of serovar identity.</title>
        <authorList>
            <person name="Nieves C."/>
            <person name="Vincent A.T."/>
            <person name="Zarantonelli L."/>
            <person name="Picardeau M."/>
            <person name="Veyrier F.J."/>
            <person name="Buschiazzo A."/>
        </authorList>
    </citation>
    <scope>NUCLEOTIDE SEQUENCE</scope>
    <source>
        <strain evidence="1">IP1512017</strain>
        <plasmid evidence="1">p1_LIP1512017</plasmid>
    </source>
</reference>
<evidence type="ECO:0000313" key="3">
    <source>
        <dbReference type="Proteomes" id="UP000829829"/>
    </source>
</evidence>
<name>A0AAE9GF01_9LEPT</name>
<proteinExistence type="predicted"/>
<geneLocation type="plasmid" evidence="1 3">
    <name>p1_LIP1512017</name>
</geneLocation>
<evidence type="ECO:0000313" key="1">
    <source>
        <dbReference type="EMBL" id="UOG58821.1"/>
    </source>
</evidence>
<organism evidence="1 3">
    <name type="scientific">Leptospira noguchii</name>
    <dbReference type="NCBI Taxonomy" id="28182"/>
    <lineage>
        <taxon>Bacteria</taxon>
        <taxon>Pseudomonadati</taxon>
        <taxon>Spirochaetota</taxon>
        <taxon>Spirochaetia</taxon>
        <taxon>Leptospirales</taxon>
        <taxon>Leptospiraceae</taxon>
        <taxon>Leptospira</taxon>
    </lineage>
</organism>
<dbReference type="RefSeq" id="WP_243816196.1">
    <property type="nucleotide sequence ID" value="NZ_CP091959.1"/>
</dbReference>
<evidence type="ECO:0000313" key="2">
    <source>
        <dbReference type="EMBL" id="UOG58848.1"/>
    </source>
</evidence>
<evidence type="ECO:0008006" key="4">
    <source>
        <dbReference type="Google" id="ProtNLM"/>
    </source>
</evidence>
<dbReference type="EMBL" id="CP091959">
    <property type="protein sequence ID" value="UOG58848.1"/>
    <property type="molecule type" value="Genomic_DNA"/>
</dbReference>
<dbReference type="AlphaFoldDB" id="A0AAE9GF01"/>
<keyword evidence="1" id="KW-0614">Plasmid</keyword>
<dbReference type="EMBL" id="CP091959">
    <property type="protein sequence ID" value="UOG58821.1"/>
    <property type="molecule type" value="Genomic_DNA"/>
</dbReference>
<accession>A0AAE9GF01</accession>
<gene>
    <name evidence="2" type="ORF">MAL03_19985</name>
    <name evidence="1" type="ORF">MAL03_20550</name>
</gene>
<dbReference type="Proteomes" id="UP000829829">
    <property type="component" value="Plasmid p1_LIP1512017"/>
</dbReference>
<protein>
    <recommendedName>
        <fullName evidence="4">Lipoprotein</fullName>
    </recommendedName>
</protein>
<dbReference type="PROSITE" id="PS51257">
    <property type="entry name" value="PROKAR_LIPOPROTEIN"/>
    <property type="match status" value="1"/>
</dbReference>
<sequence>MLFRIILIGCIFLSSCEKPENKEERKVEMKTYTEKKMLKEFNILLPKIVKDIKEKKSLIPLSDLSTHSGDFFSYETNFRGNIRDDLEVIEKNISYLDIINVLTLGKRFVDEENGDGIQITYRKHSIMFQFDEGEGKWKVSSILVEK</sequence>